<keyword evidence="2" id="KW-1185">Reference proteome</keyword>
<gene>
    <name evidence="1" type="ORF">BpHYR1_009062</name>
</gene>
<dbReference type="EMBL" id="REGN01005653">
    <property type="protein sequence ID" value="RNA12578.1"/>
    <property type="molecule type" value="Genomic_DNA"/>
</dbReference>
<name>A0A3M7QNQ6_BRAPC</name>
<dbReference type="AlphaFoldDB" id="A0A3M7QNQ6"/>
<protein>
    <submittedName>
        <fullName evidence="1">Uncharacterized protein</fullName>
    </submittedName>
</protein>
<dbReference type="Proteomes" id="UP000276133">
    <property type="component" value="Unassembled WGS sequence"/>
</dbReference>
<proteinExistence type="predicted"/>
<dbReference type="OrthoDB" id="10454775at2759"/>
<accession>A0A3M7QNQ6</accession>
<evidence type="ECO:0000313" key="1">
    <source>
        <dbReference type="EMBL" id="RNA12578.1"/>
    </source>
</evidence>
<comment type="caution">
    <text evidence="1">The sequence shown here is derived from an EMBL/GenBank/DDBJ whole genome shotgun (WGS) entry which is preliminary data.</text>
</comment>
<sequence length="525" mass="60836">MQHCDIDQKLKYDSIRFKFVTDLIRSYIKVSSIGLVKESDGKFRFSIHKIIQGISEQPARLSGIIFHDDSDKRISRSSLNIEKYSPNTSSSSQLNFKQEHKPVELIEIFSENLDFCLKVLRHETILINKIFIRSSDSCNDLISKLTVLVMEEIKRECELFFKNSLDFTKFTNISNNVVYSIIGLKMKIKNLIDSTSCIQTTDLASGSSIIQFSIRINEITAQILETFLSVIQTGYLNTFDVPNNGSLHPYCEQICHTWSFIRQNESVLTDSIILVCSSTKSKKNAHDASDRWYLSKYHSFLIEKLDHFLIDCTIKSCESNKLDFITPITSVDFSVSNSFVKHLKSLKAFVFLVNNLAFVFDKIFELELIDDLKDINSKFEDVMKENIENNILNSIQVFKYLNVKWSKMINESESSDSSHISIRALVKRTSNDDGNRKKKEYMFYLREAFLQCMCLVIPNEDINQIIKDKMFEYVRPILDWMELHNELGKFFNDLNLKIQSSNDIIQNLYNNVFPSDSSQQLSKLL</sequence>
<organism evidence="1 2">
    <name type="scientific">Brachionus plicatilis</name>
    <name type="common">Marine rotifer</name>
    <name type="synonym">Brachionus muelleri</name>
    <dbReference type="NCBI Taxonomy" id="10195"/>
    <lineage>
        <taxon>Eukaryota</taxon>
        <taxon>Metazoa</taxon>
        <taxon>Spiralia</taxon>
        <taxon>Gnathifera</taxon>
        <taxon>Rotifera</taxon>
        <taxon>Eurotatoria</taxon>
        <taxon>Monogononta</taxon>
        <taxon>Pseudotrocha</taxon>
        <taxon>Ploima</taxon>
        <taxon>Brachionidae</taxon>
        <taxon>Brachionus</taxon>
    </lineage>
</organism>
<evidence type="ECO:0000313" key="2">
    <source>
        <dbReference type="Proteomes" id="UP000276133"/>
    </source>
</evidence>
<reference evidence="1 2" key="1">
    <citation type="journal article" date="2018" name="Sci. Rep.">
        <title>Genomic signatures of local adaptation to the degree of environmental predictability in rotifers.</title>
        <authorList>
            <person name="Franch-Gras L."/>
            <person name="Hahn C."/>
            <person name="Garcia-Roger E.M."/>
            <person name="Carmona M.J."/>
            <person name="Serra M."/>
            <person name="Gomez A."/>
        </authorList>
    </citation>
    <scope>NUCLEOTIDE SEQUENCE [LARGE SCALE GENOMIC DNA]</scope>
    <source>
        <strain evidence="1">HYR1</strain>
    </source>
</reference>